<dbReference type="PANTHER" id="PTHR30006:SF2">
    <property type="entry name" value="ABC TRANSPORTER SUBSTRATE-BINDING PROTEIN"/>
    <property type="match status" value="1"/>
</dbReference>
<feature type="signal peptide" evidence="2">
    <location>
        <begin position="1"/>
        <end position="19"/>
    </location>
</feature>
<gene>
    <name evidence="3" type="ORF">EIO64_11335</name>
</gene>
<dbReference type="SUPFAM" id="SSF53850">
    <property type="entry name" value="Periplasmic binding protein-like II"/>
    <property type="match status" value="1"/>
</dbReference>
<dbReference type="EMBL" id="CP034413">
    <property type="protein sequence ID" value="QCI59737.2"/>
    <property type="molecule type" value="Genomic_DNA"/>
</dbReference>
<dbReference type="Pfam" id="PF13416">
    <property type="entry name" value="SBP_bac_8"/>
    <property type="match status" value="1"/>
</dbReference>
<protein>
    <submittedName>
        <fullName evidence="3">ABC transporter substrate-binding protein</fullName>
    </submittedName>
</protein>
<dbReference type="InterPro" id="IPR026045">
    <property type="entry name" value="Ferric-bd"/>
</dbReference>
<dbReference type="AlphaFoldDB" id="A0A856I0X5"/>
<evidence type="ECO:0000313" key="3">
    <source>
        <dbReference type="EMBL" id="QCI59737.2"/>
    </source>
</evidence>
<sequence>MKKFLSLALSVLMLLSLLAGCGGGSSTDDGAQQNGGSETAETGGKLVVYSALNEDNTIAMAEQFEKDTGIEVEYISLGGGDAVARVQAEMSNPQADFLVGGSVDLYGSLAEAGALLEYDSPNNDDLDARFNDPNHLWQGWYMGVLSIIINEERFQEELASQGLAEPATWDDLLDPAYDDVFVWANPTTAGGAYIATACQIFRLGEDAAWDYLKALDQNVHHYYQGAGDVISPVATGEFIASIAWAHDSFKTQQEGYPLKLIIPEQTAYEIGGAAIINGGPNTENAKIFMDWLLTKEAQELNVESSYRYPVRTDVAAPEGLPALEDVDLVDYDRDQATAMRESVLEKFEAEIMANRT</sequence>
<dbReference type="KEGG" id="obj:EIO64_11335"/>
<dbReference type="Gene3D" id="3.40.190.10">
    <property type="entry name" value="Periplasmic binding protein-like II"/>
    <property type="match status" value="2"/>
</dbReference>
<dbReference type="GO" id="GO:0030975">
    <property type="term" value="F:thiamine binding"/>
    <property type="evidence" value="ECO:0007669"/>
    <property type="project" value="TreeGrafter"/>
</dbReference>
<dbReference type="RefSeq" id="WP_158629780.1">
    <property type="nucleotide sequence ID" value="NZ_CP034413.3"/>
</dbReference>
<evidence type="ECO:0000256" key="2">
    <source>
        <dbReference type="SAM" id="SignalP"/>
    </source>
</evidence>
<dbReference type="GO" id="GO:0015888">
    <property type="term" value="P:thiamine transport"/>
    <property type="evidence" value="ECO:0007669"/>
    <property type="project" value="TreeGrafter"/>
</dbReference>
<organism evidence="3 4">
    <name type="scientific">Dysosmobacter welbionis</name>
    <dbReference type="NCBI Taxonomy" id="2093857"/>
    <lineage>
        <taxon>Bacteria</taxon>
        <taxon>Bacillati</taxon>
        <taxon>Bacillota</taxon>
        <taxon>Clostridia</taxon>
        <taxon>Eubacteriales</taxon>
        <taxon>Oscillospiraceae</taxon>
        <taxon>Dysosmobacter</taxon>
    </lineage>
</organism>
<evidence type="ECO:0000256" key="1">
    <source>
        <dbReference type="ARBA" id="ARBA00022729"/>
    </source>
</evidence>
<dbReference type="PANTHER" id="PTHR30006">
    <property type="entry name" value="THIAMINE-BINDING PERIPLASMIC PROTEIN-RELATED"/>
    <property type="match status" value="1"/>
</dbReference>
<keyword evidence="1 2" id="KW-0732">Signal</keyword>
<dbReference type="Proteomes" id="UP000298642">
    <property type="component" value="Chromosome"/>
</dbReference>
<dbReference type="GeneID" id="89520398"/>
<dbReference type="PIRSF" id="PIRSF002825">
    <property type="entry name" value="CfbpA"/>
    <property type="match status" value="1"/>
</dbReference>
<evidence type="ECO:0000313" key="4">
    <source>
        <dbReference type="Proteomes" id="UP000298642"/>
    </source>
</evidence>
<reference evidence="4" key="1">
    <citation type="submission" date="2018-12" db="EMBL/GenBank/DDBJ databases">
        <title>Dusodibacter welbiota gen. nov., sp. nov., isolated from human faeces and emended description of the Oscillibacter genus.</title>
        <authorList>
            <person name="Le Roy T."/>
            <person name="Van der Smissen P."/>
            <person name="Delzenne N."/>
            <person name="Muccioli G."/>
            <person name="Collet J.F."/>
            <person name="Cani P.D."/>
        </authorList>
    </citation>
    <scope>NUCLEOTIDE SEQUENCE [LARGE SCALE GENOMIC DNA]</scope>
    <source>
        <strain evidence="4">J115</strain>
    </source>
</reference>
<accession>A0A856I0X5</accession>
<dbReference type="PROSITE" id="PS51257">
    <property type="entry name" value="PROKAR_LIPOPROTEIN"/>
    <property type="match status" value="1"/>
</dbReference>
<proteinExistence type="predicted"/>
<dbReference type="GO" id="GO:0030288">
    <property type="term" value="C:outer membrane-bounded periplasmic space"/>
    <property type="evidence" value="ECO:0007669"/>
    <property type="project" value="TreeGrafter"/>
</dbReference>
<name>A0A856I0X5_9FIRM</name>
<keyword evidence="4" id="KW-1185">Reference proteome</keyword>
<dbReference type="CDD" id="cd13544">
    <property type="entry name" value="PBP2_Fbp_like_1"/>
    <property type="match status" value="1"/>
</dbReference>
<dbReference type="GO" id="GO:0030976">
    <property type="term" value="F:thiamine pyrophosphate binding"/>
    <property type="evidence" value="ECO:0007669"/>
    <property type="project" value="TreeGrafter"/>
</dbReference>
<feature type="chain" id="PRO_5038841860" evidence="2">
    <location>
        <begin position="20"/>
        <end position="356"/>
    </location>
</feature>
<dbReference type="InterPro" id="IPR006059">
    <property type="entry name" value="SBP"/>
</dbReference>